<sequence>MWRVRRFGEVLPARLAKLKVYGRGALSGMLLVTSLDDIATGAPGAAPQQEFLCTAVTA</sequence>
<organism evidence="1 2">
    <name type="scientific">Cupriavidus taiwanensis</name>
    <dbReference type="NCBI Taxonomy" id="164546"/>
    <lineage>
        <taxon>Bacteria</taxon>
        <taxon>Pseudomonadati</taxon>
        <taxon>Pseudomonadota</taxon>
        <taxon>Betaproteobacteria</taxon>
        <taxon>Burkholderiales</taxon>
        <taxon>Burkholderiaceae</taxon>
        <taxon>Cupriavidus</taxon>
    </lineage>
</organism>
<dbReference type="Proteomes" id="UP000256805">
    <property type="component" value="Unassembled WGS sequence"/>
</dbReference>
<reference evidence="1 2" key="1">
    <citation type="submission" date="2018-01" db="EMBL/GenBank/DDBJ databases">
        <authorList>
            <person name="Gaut B.S."/>
            <person name="Morton B.R."/>
            <person name="Clegg M.T."/>
            <person name="Duvall M.R."/>
        </authorList>
    </citation>
    <scope>NUCLEOTIDE SEQUENCE [LARGE SCALE GENOMIC DNA]</scope>
    <source>
        <strain evidence="1">Cupriavidus taiwanensis cmp 52</strain>
    </source>
</reference>
<proteinExistence type="predicted"/>
<protein>
    <submittedName>
        <fullName evidence="1">Uncharacterized protein</fullName>
    </submittedName>
</protein>
<accession>A0A375IYB5</accession>
<evidence type="ECO:0000313" key="1">
    <source>
        <dbReference type="EMBL" id="SPR97917.1"/>
    </source>
</evidence>
<dbReference type="AlphaFoldDB" id="A0A375IYB5"/>
<gene>
    <name evidence="1" type="ORF">CBM2634_A220007</name>
</gene>
<dbReference type="EMBL" id="OVTA01000015">
    <property type="protein sequence ID" value="SPR97917.1"/>
    <property type="molecule type" value="Genomic_DNA"/>
</dbReference>
<evidence type="ECO:0000313" key="2">
    <source>
        <dbReference type="Proteomes" id="UP000256805"/>
    </source>
</evidence>
<name>A0A375IYB5_9BURK</name>